<organism evidence="1 2">
    <name type="scientific">Mucuna pruriens</name>
    <name type="common">Velvet bean</name>
    <name type="synonym">Dolichos pruriens</name>
    <dbReference type="NCBI Taxonomy" id="157652"/>
    <lineage>
        <taxon>Eukaryota</taxon>
        <taxon>Viridiplantae</taxon>
        <taxon>Streptophyta</taxon>
        <taxon>Embryophyta</taxon>
        <taxon>Tracheophyta</taxon>
        <taxon>Spermatophyta</taxon>
        <taxon>Magnoliopsida</taxon>
        <taxon>eudicotyledons</taxon>
        <taxon>Gunneridae</taxon>
        <taxon>Pentapetalae</taxon>
        <taxon>rosids</taxon>
        <taxon>fabids</taxon>
        <taxon>Fabales</taxon>
        <taxon>Fabaceae</taxon>
        <taxon>Papilionoideae</taxon>
        <taxon>50 kb inversion clade</taxon>
        <taxon>NPAAA clade</taxon>
        <taxon>indigoferoid/millettioid clade</taxon>
        <taxon>Phaseoleae</taxon>
        <taxon>Mucuna</taxon>
    </lineage>
</organism>
<keyword evidence="2" id="KW-1185">Reference proteome</keyword>
<dbReference type="Proteomes" id="UP000257109">
    <property type="component" value="Unassembled WGS sequence"/>
</dbReference>
<evidence type="ECO:0000313" key="2">
    <source>
        <dbReference type="Proteomes" id="UP000257109"/>
    </source>
</evidence>
<proteinExistence type="predicted"/>
<comment type="caution">
    <text evidence="1">The sequence shown here is derived from an EMBL/GenBank/DDBJ whole genome shotgun (WGS) entry which is preliminary data.</text>
</comment>
<sequence length="200" mass="22232">MNRHTIIARPCVSLIVLRDSKGRDYNVINGHLLHCLGVLHFIECPQAFQASWISGLGLYSWGPLSSSKLEALAVMLESVVGPLLNLLPPSFIDFTMLRNVMNESTRSLQGPGVILPFDCFVANILKTLGVAPSQLHPNAYSTPMRHLTRVSKISLLRASFALDSKPFPLYWRLPSKFKGLSKGQLTLKDRANLQLLEELP</sequence>
<gene>
    <name evidence="1" type="ORF">CR513_00730</name>
</gene>
<feature type="non-terminal residue" evidence="1">
    <location>
        <position position="1"/>
    </location>
</feature>
<accession>A0A371IGZ4</accession>
<reference evidence="1" key="1">
    <citation type="submission" date="2018-05" db="EMBL/GenBank/DDBJ databases">
        <title>Draft genome of Mucuna pruriens seed.</title>
        <authorList>
            <person name="Nnadi N.E."/>
            <person name="Vos R."/>
            <person name="Hasami M.H."/>
            <person name="Devisetty U.K."/>
            <person name="Aguiy J.C."/>
        </authorList>
    </citation>
    <scope>NUCLEOTIDE SEQUENCE [LARGE SCALE GENOMIC DNA]</scope>
    <source>
        <strain evidence="1">JCA_2017</strain>
    </source>
</reference>
<evidence type="ECO:0000313" key="1">
    <source>
        <dbReference type="EMBL" id="RDY14234.1"/>
    </source>
</evidence>
<dbReference type="EMBL" id="QJKJ01000104">
    <property type="protein sequence ID" value="RDY14234.1"/>
    <property type="molecule type" value="Genomic_DNA"/>
</dbReference>
<protein>
    <submittedName>
        <fullName evidence="1">Uncharacterized protein</fullName>
    </submittedName>
</protein>
<dbReference type="AlphaFoldDB" id="A0A371IGZ4"/>
<name>A0A371IGZ4_MUCPR</name>